<organism evidence="9 10">
    <name type="scientific">Hungatella hathewayi WAL-18680</name>
    <dbReference type="NCBI Taxonomy" id="742737"/>
    <lineage>
        <taxon>Bacteria</taxon>
        <taxon>Bacillati</taxon>
        <taxon>Bacillota</taxon>
        <taxon>Clostridia</taxon>
        <taxon>Lachnospirales</taxon>
        <taxon>Lachnospiraceae</taxon>
        <taxon>Hungatella</taxon>
    </lineage>
</organism>
<evidence type="ECO:0000259" key="8">
    <source>
        <dbReference type="Pfam" id="PF17042"/>
    </source>
</evidence>
<comment type="similarity">
    <text evidence="1">Belongs to the four-carbon acid sugar kinase family.</text>
</comment>
<keyword evidence="6" id="KW-0119">Carbohydrate metabolism</keyword>
<dbReference type="EMBL" id="ADLN01000120">
    <property type="protein sequence ID" value="EHI57657.1"/>
    <property type="molecule type" value="Genomic_DNA"/>
</dbReference>
<name>G5IMN8_9FIRM</name>
<protein>
    <recommendedName>
        <fullName evidence="11">Four-carbon acid sugar kinase family protein</fullName>
    </recommendedName>
</protein>
<sequence>MAEVLVIADDFTGANDTGALLRQRGFSTFSSFRDELPDGAWNRYEAVCINTDSRSEEGQEAKARVYQAAVRCLGEAAHKWNGETTLEQDGKTGVLVSKRIDSTLRGNIGKEIEGILEAVPRDWKAVVVPAGPRAGRICVGGYVLVEGIPLEKSGAARDPRTPVTESRAVDIIRKQTERQVDWISLEEVHRGAGEVAGRLRDSECSVVVVDAADMDDIRTIARGCVESGVAYVCVDPGDFTLETASLRFAGSGEDGRKNLLVVGSLSETSREQLDFLKENGDVCLYPVDIERLLREPAEEMCRVNRYFREEGAGHENLCITTAYSKRFHVASDSGEGRRTAELIAEAVAGLALGLVKQRETKFELIYLSGGDIAKAFAGLAGMEGVEPQGEISPLAVYGYAAGGEVSGMKILTKGGMIGDRETLHKMLSCVKMINQISVQEEEG</sequence>
<dbReference type="SUPFAM" id="SSF142764">
    <property type="entry name" value="YgbK-like"/>
    <property type="match status" value="1"/>
</dbReference>
<dbReference type="InterPro" id="IPR037051">
    <property type="entry name" value="4-carb_acid_sugar_kinase_N_sf"/>
</dbReference>
<evidence type="ECO:0000256" key="3">
    <source>
        <dbReference type="ARBA" id="ARBA00022741"/>
    </source>
</evidence>
<dbReference type="HOGENOM" id="CLU_029424_0_1_9"/>
<dbReference type="RefSeq" id="WP_006782754.1">
    <property type="nucleotide sequence ID" value="NZ_CP040506.1"/>
</dbReference>
<evidence type="ECO:0000313" key="10">
    <source>
        <dbReference type="Proteomes" id="UP000005384"/>
    </source>
</evidence>
<dbReference type="InterPro" id="IPR031475">
    <property type="entry name" value="NBD_C"/>
</dbReference>
<keyword evidence="4" id="KW-0418">Kinase</keyword>
<evidence type="ECO:0000256" key="4">
    <source>
        <dbReference type="ARBA" id="ARBA00022777"/>
    </source>
</evidence>
<feature type="domain" description="Four-carbon acid sugar kinase N-terminal" evidence="7">
    <location>
        <begin position="5"/>
        <end position="239"/>
    </location>
</feature>
<dbReference type="AlphaFoldDB" id="G5IMN8"/>
<reference evidence="9 10" key="1">
    <citation type="submission" date="2011-08" db="EMBL/GenBank/DDBJ databases">
        <title>The Genome Sequence of Clostridium hathewayi WAL-18680.</title>
        <authorList>
            <consortium name="The Broad Institute Genome Sequencing Platform"/>
            <person name="Earl A."/>
            <person name="Ward D."/>
            <person name="Feldgarden M."/>
            <person name="Gevers D."/>
            <person name="Finegold S.M."/>
            <person name="Summanen P.H."/>
            <person name="Molitoris D.R."/>
            <person name="Song M."/>
            <person name="Daigneault M."/>
            <person name="Allen-Vercoe E."/>
            <person name="Young S.K."/>
            <person name="Zeng Q."/>
            <person name="Gargeya S."/>
            <person name="Fitzgerald M."/>
            <person name="Haas B."/>
            <person name="Abouelleil A."/>
            <person name="Alvarado L."/>
            <person name="Arachchi H.M."/>
            <person name="Berlin A."/>
            <person name="Brown A."/>
            <person name="Chapman S.B."/>
            <person name="Chen Z."/>
            <person name="Dunbar C."/>
            <person name="Freedman E."/>
            <person name="Gearin G."/>
            <person name="Gellesch M."/>
            <person name="Goldberg J."/>
            <person name="Griggs A."/>
            <person name="Gujja S."/>
            <person name="Heiman D."/>
            <person name="Howarth C."/>
            <person name="Larson L."/>
            <person name="Lui A."/>
            <person name="MacDonald P.J.P."/>
            <person name="Montmayeur A."/>
            <person name="Murphy C."/>
            <person name="Neiman D."/>
            <person name="Pearson M."/>
            <person name="Priest M."/>
            <person name="Roberts A."/>
            <person name="Saif S."/>
            <person name="Shea T."/>
            <person name="Shenoy N."/>
            <person name="Sisk P."/>
            <person name="Stolte C."/>
            <person name="Sykes S."/>
            <person name="Wortman J."/>
            <person name="Nusbaum C."/>
            <person name="Birren B."/>
        </authorList>
    </citation>
    <scope>NUCLEOTIDE SEQUENCE [LARGE SCALE GENOMIC DNA]</scope>
    <source>
        <strain evidence="9 10">WAL-18680</strain>
    </source>
</reference>
<keyword evidence="2" id="KW-0808">Transferase</keyword>
<evidence type="ECO:0008006" key="11">
    <source>
        <dbReference type="Google" id="ProtNLM"/>
    </source>
</evidence>
<dbReference type="Proteomes" id="UP000005384">
    <property type="component" value="Unassembled WGS sequence"/>
</dbReference>
<dbReference type="Pfam" id="PF17042">
    <property type="entry name" value="NBD_C"/>
    <property type="match status" value="1"/>
</dbReference>
<dbReference type="GO" id="GO:0016301">
    <property type="term" value="F:kinase activity"/>
    <property type="evidence" value="ECO:0007669"/>
    <property type="project" value="UniProtKB-KW"/>
</dbReference>
<dbReference type="OrthoDB" id="9778478at2"/>
<evidence type="ECO:0000259" key="7">
    <source>
        <dbReference type="Pfam" id="PF07005"/>
    </source>
</evidence>
<evidence type="ECO:0000313" key="9">
    <source>
        <dbReference type="EMBL" id="EHI57657.1"/>
    </source>
</evidence>
<keyword evidence="10" id="KW-1185">Reference proteome</keyword>
<dbReference type="InterPro" id="IPR010737">
    <property type="entry name" value="4-carb_acid_sugar_kinase_N"/>
</dbReference>
<keyword evidence="5" id="KW-0067">ATP-binding</keyword>
<comment type="caution">
    <text evidence="9">The sequence shown here is derived from an EMBL/GenBank/DDBJ whole genome shotgun (WGS) entry which is preliminary data.</text>
</comment>
<evidence type="ECO:0000256" key="6">
    <source>
        <dbReference type="ARBA" id="ARBA00023277"/>
    </source>
</evidence>
<accession>G5IMN8</accession>
<evidence type="ECO:0000256" key="2">
    <source>
        <dbReference type="ARBA" id="ARBA00022679"/>
    </source>
</evidence>
<evidence type="ECO:0000256" key="5">
    <source>
        <dbReference type="ARBA" id="ARBA00022840"/>
    </source>
</evidence>
<proteinExistence type="inferred from homology"/>
<dbReference type="Pfam" id="PF07005">
    <property type="entry name" value="SBD_N"/>
    <property type="match status" value="1"/>
</dbReference>
<feature type="domain" description="Four-carbon acid sugar kinase nucleotide binding" evidence="8">
    <location>
        <begin position="259"/>
        <end position="423"/>
    </location>
</feature>
<dbReference type="Gene3D" id="3.40.50.10840">
    <property type="entry name" value="Putative sugar-binding, N-terminal domain"/>
    <property type="match status" value="1"/>
</dbReference>
<evidence type="ECO:0000256" key="1">
    <source>
        <dbReference type="ARBA" id="ARBA00005715"/>
    </source>
</evidence>
<gene>
    <name evidence="9" type="ORF">HMPREF9473_04766</name>
</gene>
<dbReference type="InterPro" id="IPR042213">
    <property type="entry name" value="NBD_C_sf"/>
</dbReference>
<dbReference type="Gene3D" id="3.40.980.20">
    <property type="entry name" value="Four-carbon acid sugar kinase, nucleotide binding domain"/>
    <property type="match status" value="1"/>
</dbReference>
<keyword evidence="3" id="KW-0547">Nucleotide-binding</keyword>
<dbReference type="PATRIC" id="fig|742737.3.peg.4753"/>
<dbReference type="GO" id="GO:0005524">
    <property type="term" value="F:ATP binding"/>
    <property type="evidence" value="ECO:0007669"/>
    <property type="project" value="UniProtKB-KW"/>
</dbReference>